<evidence type="ECO:0000256" key="3">
    <source>
        <dbReference type="ARBA" id="ARBA00022475"/>
    </source>
</evidence>
<dbReference type="PANTHER" id="PTHR32024:SF1">
    <property type="entry name" value="KTR SYSTEM POTASSIUM UPTAKE PROTEIN B"/>
    <property type="match status" value="1"/>
</dbReference>
<keyword evidence="7 8" id="KW-0472">Membrane</keyword>
<keyword evidence="6" id="KW-0406">Ion transport</keyword>
<dbReference type="InterPro" id="IPR003445">
    <property type="entry name" value="Cat_transpt"/>
</dbReference>
<evidence type="ECO:0000256" key="5">
    <source>
        <dbReference type="ARBA" id="ARBA00022989"/>
    </source>
</evidence>
<keyword evidence="2" id="KW-0813">Transport</keyword>
<reference evidence="10" key="1">
    <citation type="journal article" date="2019" name="Int. J. Syst. Evol. Microbiol.">
        <title>The Global Catalogue of Microorganisms (GCM) 10K type strain sequencing project: providing services to taxonomists for standard genome sequencing and annotation.</title>
        <authorList>
            <consortium name="The Broad Institute Genomics Platform"/>
            <consortium name="The Broad Institute Genome Sequencing Center for Infectious Disease"/>
            <person name="Wu L."/>
            <person name="Ma J."/>
        </authorList>
    </citation>
    <scope>NUCLEOTIDE SEQUENCE [LARGE SCALE GENOMIC DNA]</scope>
    <source>
        <strain evidence="10">CCM 8749</strain>
    </source>
</reference>
<sequence length="284" mass="31029">MFHSISSFNNAGFALWPDSLMRYVGDPVVNIVITALFLIGGIGFFVIIDIFRKRSWSRLSLHSKIVLAGSAILCVAGVLVVTAVEWFNPKTFGDLSFTEKLWAGYFQGVVPRTAGFNSINIGDMMAASQLFIIFLMFIGASSGSTGGGIKTNTFAVLLLSMISTVRGQRDVHMFKRRIATELILRSLAVIMISIGVVVLVTFLLTLTEHSLQKDFMEILFEATSAFGTVGLSMGLTADLSFLGKMIIIITMFIGRLGPLTLAFALAQKRSKTSLRYAEEKIMIG</sequence>
<accession>A0ABW1IUB3</accession>
<evidence type="ECO:0000256" key="8">
    <source>
        <dbReference type="SAM" id="Phobius"/>
    </source>
</evidence>
<comment type="subcellular location">
    <subcellularLocation>
        <location evidence="1">Cell membrane</location>
        <topology evidence="1">Multi-pass membrane protein</topology>
    </subcellularLocation>
</comment>
<keyword evidence="3" id="KW-1003">Cell membrane</keyword>
<dbReference type="EMBL" id="JBHSQV010000182">
    <property type="protein sequence ID" value="MFC5988571.1"/>
    <property type="molecule type" value="Genomic_DNA"/>
</dbReference>
<feature type="transmembrane region" description="Helical" evidence="8">
    <location>
        <begin position="63"/>
        <end position="87"/>
    </location>
</feature>
<evidence type="ECO:0000256" key="2">
    <source>
        <dbReference type="ARBA" id="ARBA00022448"/>
    </source>
</evidence>
<feature type="transmembrane region" description="Helical" evidence="8">
    <location>
        <begin position="241"/>
        <end position="266"/>
    </location>
</feature>
<proteinExistence type="predicted"/>
<evidence type="ECO:0000256" key="1">
    <source>
        <dbReference type="ARBA" id="ARBA00004651"/>
    </source>
</evidence>
<name>A0ABW1IUB3_9BACL</name>
<comment type="caution">
    <text evidence="9">The sequence shown here is derived from an EMBL/GenBank/DDBJ whole genome shotgun (WGS) entry which is preliminary data.</text>
</comment>
<evidence type="ECO:0000313" key="9">
    <source>
        <dbReference type="EMBL" id="MFC5988571.1"/>
    </source>
</evidence>
<protein>
    <submittedName>
        <fullName evidence="9">TrkH family potassium uptake protein</fullName>
    </submittedName>
</protein>
<dbReference type="Pfam" id="PF02386">
    <property type="entry name" value="TrkH"/>
    <property type="match status" value="1"/>
</dbReference>
<dbReference type="PANTHER" id="PTHR32024">
    <property type="entry name" value="TRK SYSTEM POTASSIUM UPTAKE PROTEIN TRKG-RELATED"/>
    <property type="match status" value="1"/>
</dbReference>
<feature type="transmembrane region" description="Helical" evidence="8">
    <location>
        <begin position="130"/>
        <end position="161"/>
    </location>
</feature>
<gene>
    <name evidence="9" type="ORF">ACFPXP_19380</name>
</gene>
<dbReference type="Proteomes" id="UP001596250">
    <property type="component" value="Unassembled WGS sequence"/>
</dbReference>
<feature type="transmembrane region" description="Helical" evidence="8">
    <location>
        <begin position="182"/>
        <end position="206"/>
    </location>
</feature>
<evidence type="ECO:0000256" key="4">
    <source>
        <dbReference type="ARBA" id="ARBA00022692"/>
    </source>
</evidence>
<evidence type="ECO:0000313" key="10">
    <source>
        <dbReference type="Proteomes" id="UP001596250"/>
    </source>
</evidence>
<keyword evidence="5 8" id="KW-1133">Transmembrane helix</keyword>
<keyword evidence="4 8" id="KW-0812">Transmembrane</keyword>
<evidence type="ECO:0000256" key="6">
    <source>
        <dbReference type="ARBA" id="ARBA00023065"/>
    </source>
</evidence>
<dbReference type="RefSeq" id="WP_379896045.1">
    <property type="nucleotide sequence ID" value="NZ_CBCSCT010000011.1"/>
</dbReference>
<evidence type="ECO:0000256" key="7">
    <source>
        <dbReference type="ARBA" id="ARBA00023136"/>
    </source>
</evidence>
<organism evidence="9 10">
    <name type="scientific">Marinicrinis lubricantis</name>
    <dbReference type="NCBI Taxonomy" id="2086470"/>
    <lineage>
        <taxon>Bacteria</taxon>
        <taxon>Bacillati</taxon>
        <taxon>Bacillota</taxon>
        <taxon>Bacilli</taxon>
        <taxon>Bacillales</taxon>
        <taxon>Paenibacillaceae</taxon>
    </lineage>
</organism>
<keyword evidence="10" id="KW-1185">Reference proteome</keyword>
<feature type="transmembrane region" description="Helical" evidence="8">
    <location>
        <begin position="28"/>
        <end position="51"/>
    </location>
</feature>